<feature type="transmembrane region" description="Helical" evidence="7">
    <location>
        <begin position="218"/>
        <end position="235"/>
    </location>
</feature>
<feature type="region of interest" description="Disordered" evidence="6">
    <location>
        <begin position="355"/>
        <end position="388"/>
    </location>
</feature>
<organism evidence="8 9">
    <name type="scientific">Maricaulis maris</name>
    <dbReference type="NCBI Taxonomy" id="74318"/>
    <lineage>
        <taxon>Bacteria</taxon>
        <taxon>Pseudomonadati</taxon>
        <taxon>Pseudomonadota</taxon>
        <taxon>Alphaproteobacteria</taxon>
        <taxon>Maricaulales</taxon>
        <taxon>Maricaulaceae</taxon>
        <taxon>Maricaulis</taxon>
    </lineage>
</organism>
<evidence type="ECO:0000313" key="8">
    <source>
        <dbReference type="EMBL" id="RKR02916.1"/>
    </source>
</evidence>
<dbReference type="InterPro" id="IPR002549">
    <property type="entry name" value="AI-2E-like"/>
</dbReference>
<dbReference type="Proteomes" id="UP000273675">
    <property type="component" value="Unassembled WGS sequence"/>
</dbReference>
<evidence type="ECO:0000313" key="9">
    <source>
        <dbReference type="Proteomes" id="UP000273675"/>
    </source>
</evidence>
<feature type="transmembrane region" description="Helical" evidence="7">
    <location>
        <begin position="65"/>
        <end position="88"/>
    </location>
</feature>
<reference evidence="8 9" key="1">
    <citation type="submission" date="2018-10" db="EMBL/GenBank/DDBJ databases">
        <title>Genomic Encyclopedia of Type Strains, Phase IV (KMG-IV): sequencing the most valuable type-strain genomes for metagenomic binning, comparative biology and taxonomic classification.</title>
        <authorList>
            <person name="Goeker M."/>
        </authorList>
    </citation>
    <scope>NUCLEOTIDE SEQUENCE [LARGE SCALE GENOMIC DNA]</scope>
    <source>
        <strain evidence="8 9">DSM 4734</strain>
    </source>
</reference>
<feature type="transmembrane region" description="Helical" evidence="7">
    <location>
        <begin position="312"/>
        <end position="345"/>
    </location>
</feature>
<dbReference type="RefSeq" id="WP_121210175.1">
    <property type="nucleotide sequence ID" value="NZ_RBIM01000002.1"/>
</dbReference>
<dbReference type="Pfam" id="PF01594">
    <property type="entry name" value="AI-2E_transport"/>
    <property type="match status" value="1"/>
</dbReference>
<comment type="subcellular location">
    <subcellularLocation>
        <location evidence="1">Membrane</location>
        <topology evidence="1">Multi-pass membrane protein</topology>
    </subcellularLocation>
</comment>
<feature type="transmembrane region" description="Helical" evidence="7">
    <location>
        <begin position="158"/>
        <end position="178"/>
    </location>
</feature>
<evidence type="ECO:0000256" key="7">
    <source>
        <dbReference type="SAM" id="Phobius"/>
    </source>
</evidence>
<feature type="compositionally biased region" description="Acidic residues" evidence="6">
    <location>
        <begin position="355"/>
        <end position="371"/>
    </location>
</feature>
<dbReference type="PANTHER" id="PTHR21716">
    <property type="entry name" value="TRANSMEMBRANE PROTEIN"/>
    <property type="match status" value="1"/>
</dbReference>
<dbReference type="GO" id="GO:0016020">
    <property type="term" value="C:membrane"/>
    <property type="evidence" value="ECO:0007669"/>
    <property type="project" value="UniProtKB-SubCell"/>
</dbReference>
<comment type="similarity">
    <text evidence="2">Belongs to the autoinducer-2 exporter (AI-2E) (TC 2.A.86) family.</text>
</comment>
<dbReference type="OrthoDB" id="106838at2"/>
<evidence type="ECO:0000256" key="4">
    <source>
        <dbReference type="ARBA" id="ARBA00022989"/>
    </source>
</evidence>
<evidence type="ECO:0000256" key="1">
    <source>
        <dbReference type="ARBA" id="ARBA00004141"/>
    </source>
</evidence>
<feature type="transmembrane region" description="Helical" evidence="7">
    <location>
        <begin position="35"/>
        <end position="53"/>
    </location>
</feature>
<dbReference type="PANTHER" id="PTHR21716:SF4">
    <property type="entry name" value="TRANSMEMBRANE PROTEIN 245"/>
    <property type="match status" value="1"/>
</dbReference>
<feature type="transmembrane region" description="Helical" evidence="7">
    <location>
        <begin position="275"/>
        <end position="292"/>
    </location>
</feature>
<feature type="transmembrane region" description="Helical" evidence="7">
    <location>
        <begin position="241"/>
        <end position="263"/>
    </location>
</feature>
<feature type="transmembrane region" description="Helical" evidence="7">
    <location>
        <begin position="12"/>
        <end position="29"/>
    </location>
</feature>
<evidence type="ECO:0000256" key="2">
    <source>
        <dbReference type="ARBA" id="ARBA00009773"/>
    </source>
</evidence>
<sequence length="388" mass="41105">MTPFRKLELQRGFIAALALIISGIFLWMIRDYLAALFLAGVVTLFLARPHDWLSTKLGERRGLAAGLLVAGAVLAFVIPAAILMGIVAEQAIDVTGMVTPWVQDQVSQIRQDGLDGLPDWLPFRDEMIEYQASITAQIGNLAGTVGRVLVNSLRAGTGGFLVATLNFFILVYALFFFLMTGRQAARSAVTLLPMTVESRDLLAERAVSTIRATVKGSFLIALVQGGLTGVGLFVAGVPGSIFWAAVAALLSIIPMIGPPLIWVPAAIWLGATGHPIAAAGLAAWGAIVVSTSDNVLRPILVGKDAKMSDLMVLISTLGGLTLFGAVGIIIGPVIAALFTSVWFIFRESFAGLLEDEEADEETREQDPDEIAPPDSGPSPDASIEPVTD</sequence>
<keyword evidence="4 7" id="KW-1133">Transmembrane helix</keyword>
<proteinExistence type="inferred from homology"/>
<evidence type="ECO:0000256" key="5">
    <source>
        <dbReference type="ARBA" id="ARBA00023136"/>
    </source>
</evidence>
<keyword evidence="3 7" id="KW-0812">Transmembrane</keyword>
<dbReference type="AlphaFoldDB" id="A0A495DMF8"/>
<comment type="caution">
    <text evidence="8">The sequence shown here is derived from an EMBL/GenBank/DDBJ whole genome shotgun (WGS) entry which is preliminary data.</text>
</comment>
<dbReference type="EMBL" id="RBIM01000002">
    <property type="protein sequence ID" value="RKR02916.1"/>
    <property type="molecule type" value="Genomic_DNA"/>
</dbReference>
<name>A0A495DMF8_9PROT</name>
<accession>A0A495DMF8</accession>
<evidence type="ECO:0000256" key="3">
    <source>
        <dbReference type="ARBA" id="ARBA00022692"/>
    </source>
</evidence>
<evidence type="ECO:0000256" key="6">
    <source>
        <dbReference type="SAM" id="MobiDB-lite"/>
    </source>
</evidence>
<keyword evidence="5 7" id="KW-0472">Membrane</keyword>
<protein>
    <submittedName>
        <fullName evidence="8">Putative PurR-regulated permease PerM</fullName>
    </submittedName>
</protein>
<gene>
    <name evidence="8" type="ORF">C7435_0860</name>
</gene>